<dbReference type="PANTHER" id="PTHR34524">
    <property type="entry name" value="CALCYPHOSIN"/>
    <property type="match status" value="1"/>
</dbReference>
<dbReference type="SMART" id="SM00054">
    <property type="entry name" value="EFh"/>
    <property type="match status" value="4"/>
</dbReference>
<evidence type="ECO:0000256" key="3">
    <source>
        <dbReference type="ARBA" id="ARBA00022837"/>
    </source>
</evidence>
<accession>D0NE77</accession>
<dbReference type="OMA" id="TSMENEV"/>
<dbReference type="HOGENOM" id="CLU_498293_0_0_1"/>
<reference evidence="8" key="1">
    <citation type="journal article" date="2009" name="Nature">
        <title>Genome sequence and analysis of the Irish potato famine pathogen Phytophthora infestans.</title>
        <authorList>
            <consortium name="The Broad Institute Genome Sequencing Platform"/>
            <person name="Haas B.J."/>
            <person name="Kamoun S."/>
            <person name="Zody M.C."/>
            <person name="Jiang R.H."/>
            <person name="Handsaker R.E."/>
            <person name="Cano L.M."/>
            <person name="Grabherr M."/>
            <person name="Kodira C.D."/>
            <person name="Raffaele S."/>
            <person name="Torto-Alalibo T."/>
            <person name="Bozkurt T.O."/>
            <person name="Ah-Fong A.M."/>
            <person name="Alvarado L."/>
            <person name="Anderson V.L."/>
            <person name="Armstrong M.R."/>
            <person name="Avrova A."/>
            <person name="Baxter L."/>
            <person name="Beynon J."/>
            <person name="Boevink P.C."/>
            <person name="Bollmann S.R."/>
            <person name="Bos J.I."/>
            <person name="Bulone V."/>
            <person name="Cai G."/>
            <person name="Cakir C."/>
            <person name="Carrington J.C."/>
            <person name="Chawner M."/>
            <person name="Conti L."/>
            <person name="Costanzo S."/>
            <person name="Ewan R."/>
            <person name="Fahlgren N."/>
            <person name="Fischbach M.A."/>
            <person name="Fugelstad J."/>
            <person name="Gilroy E.M."/>
            <person name="Gnerre S."/>
            <person name="Green P.J."/>
            <person name="Grenville-Briggs L.J."/>
            <person name="Griffith J."/>
            <person name="Grunwald N.J."/>
            <person name="Horn K."/>
            <person name="Horner N.R."/>
            <person name="Hu C.H."/>
            <person name="Huitema E."/>
            <person name="Jeong D.H."/>
            <person name="Jones A.M."/>
            <person name="Jones J.D."/>
            <person name="Jones R.W."/>
            <person name="Karlsson E.K."/>
            <person name="Kunjeti S.G."/>
            <person name="Lamour K."/>
            <person name="Liu Z."/>
            <person name="Ma L."/>
            <person name="Maclean D."/>
            <person name="Chibucos M.C."/>
            <person name="McDonald H."/>
            <person name="McWalters J."/>
            <person name="Meijer H.J."/>
            <person name="Morgan W."/>
            <person name="Morris P.F."/>
            <person name="Munro C.A."/>
            <person name="O'Neill K."/>
            <person name="Ospina-Giraldo M."/>
            <person name="Pinzon A."/>
            <person name="Pritchard L."/>
            <person name="Ramsahoye B."/>
            <person name="Ren Q."/>
            <person name="Restrepo S."/>
            <person name="Roy S."/>
            <person name="Sadanandom A."/>
            <person name="Savidor A."/>
            <person name="Schornack S."/>
            <person name="Schwartz D.C."/>
            <person name="Schumann U.D."/>
            <person name="Schwessinger B."/>
            <person name="Seyer L."/>
            <person name="Sharpe T."/>
            <person name="Silvar C."/>
            <person name="Song J."/>
            <person name="Studholme D.J."/>
            <person name="Sykes S."/>
            <person name="Thines M."/>
            <person name="van de Vondervoort P.J."/>
            <person name="Phuntumart V."/>
            <person name="Wawra S."/>
            <person name="Weide R."/>
            <person name="Win J."/>
            <person name="Young C."/>
            <person name="Zhou S."/>
            <person name="Fry W."/>
            <person name="Meyers B.C."/>
            <person name="van West P."/>
            <person name="Ristaino J."/>
            <person name="Govers F."/>
            <person name="Birch P.R."/>
            <person name="Whisson S.C."/>
            <person name="Judelson H.S."/>
            <person name="Nusbaum C."/>
        </authorList>
    </citation>
    <scope>NUCLEOTIDE SEQUENCE [LARGE SCALE GENOMIC DNA]</scope>
    <source>
        <strain evidence="8">T30-4</strain>
    </source>
</reference>
<keyword evidence="3" id="KW-0106">Calcium</keyword>
<feature type="domain" description="EF-hand" evidence="6">
    <location>
        <begin position="202"/>
        <end position="237"/>
    </location>
</feature>
<dbReference type="AlphaFoldDB" id="D0NE77"/>
<sequence length="547" mass="60981">MGLFGKKGNGRRVAEGGGGTLAAASLPTAASPSKSKTGDLELFGADSDESDDDATIERYAKDGGDEELDEKEAAEAEKRKVAVLNSKLSPEELFKKYDTDGSGNISASEFLAMLPDLGISISAAKAMRIFRKCDTDGGGEIDLTEFKMAMFAVDPVSGNPLGFSPSTLLGPRDAFELFDEDGTGQIDELEFADVLEYFGMDVSDEKQEKIFRKYDRDKSGYIDYQEFRSMWIKLVDVREELTKRGVEIPKHTRLVKVQQILETILDQEEAREAAALEQAKRFLQRQRDKKLREQLGQKAIIRAEDELAAALDAAGQVYIIGSGKYDQFIGDPVTRDEDLFPGFKAVSDIWFHRVNPTHQELQNAADQASKYVRRRVENKRWKFQSPPRLNKQTISETKTHIRAIAREMDTANDRSEGEQGADLKNSPTESSEVEEIPRDANNQVQDEEELAKLFFENREFVRSLRFRSTTLMTNTGPLWGKSVVQGAISDSVAFAVTSSGGVFSWGGRNSTWEASSRRLAGFDSDSDDDVDETALQKMCTPEQVRLF</sequence>
<feature type="domain" description="EF-hand" evidence="6">
    <location>
        <begin position="166"/>
        <end position="201"/>
    </location>
</feature>
<dbReference type="InterPro" id="IPR051581">
    <property type="entry name" value="Ca-bind"/>
</dbReference>
<dbReference type="VEuPathDB" id="FungiDB:PITG_10060"/>
<dbReference type="PANTHER" id="PTHR34524:SF6">
    <property type="entry name" value="CALCYPHOSINE LIKE"/>
    <property type="match status" value="1"/>
</dbReference>
<dbReference type="GO" id="GO:0005509">
    <property type="term" value="F:calcium ion binding"/>
    <property type="evidence" value="ECO:0007669"/>
    <property type="project" value="InterPro"/>
</dbReference>
<dbReference type="InParanoid" id="D0NE77"/>
<feature type="compositionally biased region" description="Basic and acidic residues" evidence="5">
    <location>
        <begin position="408"/>
        <end position="417"/>
    </location>
</feature>
<name>D0NE77_PHYIT</name>
<feature type="region of interest" description="Disordered" evidence="5">
    <location>
        <begin position="1"/>
        <end position="54"/>
    </location>
</feature>
<proteinExistence type="predicted"/>
<dbReference type="SUPFAM" id="SSF47473">
    <property type="entry name" value="EF-hand"/>
    <property type="match status" value="1"/>
</dbReference>
<dbReference type="PROSITE" id="PS00018">
    <property type="entry name" value="EF_HAND_1"/>
    <property type="match status" value="4"/>
</dbReference>
<dbReference type="STRING" id="403677.D0NE77"/>
<feature type="domain" description="EF-hand" evidence="6">
    <location>
        <begin position="121"/>
        <end position="156"/>
    </location>
</feature>
<dbReference type="Gene3D" id="1.10.238.10">
    <property type="entry name" value="EF-hand"/>
    <property type="match status" value="2"/>
</dbReference>
<protein>
    <recommendedName>
        <fullName evidence="6">EF-hand domain-containing protein</fullName>
    </recommendedName>
</protein>
<dbReference type="PROSITE" id="PS50222">
    <property type="entry name" value="EF_HAND_2"/>
    <property type="match status" value="4"/>
</dbReference>
<keyword evidence="2" id="KW-0677">Repeat</keyword>
<evidence type="ECO:0000313" key="7">
    <source>
        <dbReference type="EMBL" id="EEY56522.1"/>
    </source>
</evidence>
<keyword evidence="8" id="KW-1185">Reference proteome</keyword>
<dbReference type="InterPro" id="IPR002048">
    <property type="entry name" value="EF_hand_dom"/>
</dbReference>
<dbReference type="InterPro" id="IPR018247">
    <property type="entry name" value="EF_Hand_1_Ca_BS"/>
</dbReference>
<dbReference type="RefSeq" id="XP_002902596.1">
    <property type="nucleotide sequence ID" value="XM_002902550.1"/>
</dbReference>
<dbReference type="InterPro" id="IPR009091">
    <property type="entry name" value="RCC1/BLIP-II"/>
</dbReference>
<evidence type="ECO:0000256" key="4">
    <source>
        <dbReference type="SAM" id="Coils"/>
    </source>
</evidence>
<feature type="compositionally biased region" description="Low complexity" evidence="5">
    <location>
        <begin position="21"/>
        <end position="35"/>
    </location>
</feature>
<evidence type="ECO:0000256" key="5">
    <source>
        <dbReference type="SAM" id="MobiDB-lite"/>
    </source>
</evidence>
<feature type="domain" description="EF-hand" evidence="6">
    <location>
        <begin position="85"/>
        <end position="120"/>
    </location>
</feature>
<dbReference type="GeneID" id="9474902"/>
<dbReference type="OrthoDB" id="8068875at2759"/>
<dbReference type="Pfam" id="PF13499">
    <property type="entry name" value="EF-hand_7"/>
    <property type="match status" value="2"/>
</dbReference>
<dbReference type="SUPFAM" id="SSF50985">
    <property type="entry name" value="RCC1/BLIP-II"/>
    <property type="match status" value="1"/>
</dbReference>
<dbReference type="InterPro" id="IPR011992">
    <property type="entry name" value="EF-hand-dom_pair"/>
</dbReference>
<keyword evidence="1" id="KW-0479">Metal-binding</keyword>
<feature type="coiled-coil region" evidence="4">
    <location>
        <begin position="265"/>
        <end position="293"/>
    </location>
</feature>
<dbReference type="Proteomes" id="UP000006643">
    <property type="component" value="Unassembled WGS sequence"/>
</dbReference>
<evidence type="ECO:0000259" key="6">
    <source>
        <dbReference type="PROSITE" id="PS50222"/>
    </source>
</evidence>
<dbReference type="eggNOG" id="KOG0027">
    <property type="taxonomic scope" value="Eukaryota"/>
</dbReference>
<evidence type="ECO:0000313" key="8">
    <source>
        <dbReference type="Proteomes" id="UP000006643"/>
    </source>
</evidence>
<evidence type="ECO:0000256" key="2">
    <source>
        <dbReference type="ARBA" id="ARBA00022737"/>
    </source>
</evidence>
<dbReference type="CDD" id="cd00051">
    <property type="entry name" value="EFh"/>
    <property type="match status" value="1"/>
</dbReference>
<keyword evidence="4" id="KW-0175">Coiled coil</keyword>
<dbReference type="EMBL" id="DS028134">
    <property type="protein sequence ID" value="EEY56522.1"/>
    <property type="molecule type" value="Genomic_DNA"/>
</dbReference>
<dbReference type="KEGG" id="pif:PITG_10060"/>
<evidence type="ECO:0000256" key="1">
    <source>
        <dbReference type="ARBA" id="ARBA00022723"/>
    </source>
</evidence>
<organism evidence="7 8">
    <name type="scientific">Phytophthora infestans (strain T30-4)</name>
    <name type="common">Potato late blight agent</name>
    <dbReference type="NCBI Taxonomy" id="403677"/>
    <lineage>
        <taxon>Eukaryota</taxon>
        <taxon>Sar</taxon>
        <taxon>Stramenopiles</taxon>
        <taxon>Oomycota</taxon>
        <taxon>Peronosporomycetes</taxon>
        <taxon>Peronosporales</taxon>
        <taxon>Peronosporaceae</taxon>
        <taxon>Phytophthora</taxon>
    </lineage>
</organism>
<gene>
    <name evidence="7" type="ORF">PITG_10060</name>
</gene>
<feature type="region of interest" description="Disordered" evidence="5">
    <location>
        <begin position="408"/>
        <end position="438"/>
    </location>
</feature>